<comment type="caution">
    <text evidence="1">The sequence shown here is derived from an EMBL/GenBank/DDBJ whole genome shotgun (WGS) entry which is preliminary data.</text>
</comment>
<name>A0A2S7WJ99_9FLAO</name>
<protein>
    <recommendedName>
        <fullName evidence="3">DUF2007 domain-containing protein</fullName>
    </recommendedName>
</protein>
<keyword evidence="2" id="KW-1185">Reference proteome</keyword>
<evidence type="ECO:0000313" key="2">
    <source>
        <dbReference type="Proteomes" id="UP000239068"/>
    </source>
</evidence>
<dbReference type="Proteomes" id="UP000239068">
    <property type="component" value="Unassembled WGS sequence"/>
</dbReference>
<sequence length="125" mass="14521">MNSNYKILAVFDYSTEAHVTKSRLYAEGFKTMLMDEKTIDSDPLISNAIGGVKLLVHQNDFDKAAEIYNEIRTYQKDKSGNDIFCTNCNSNKILIAPLQRKNIFYMLFPFFEKTRHRCNDCKTVF</sequence>
<proteinExistence type="predicted"/>
<dbReference type="OrthoDB" id="8480302at2"/>
<evidence type="ECO:0000313" key="1">
    <source>
        <dbReference type="EMBL" id="PQJ77372.1"/>
    </source>
</evidence>
<dbReference type="AlphaFoldDB" id="A0A2S7WJ99"/>
<accession>A0A2S7WJ99</accession>
<dbReference type="RefSeq" id="WP_105022693.1">
    <property type="nucleotide sequence ID" value="NZ_MSCM01000002.1"/>
</dbReference>
<reference evidence="1 2" key="1">
    <citation type="submission" date="2016-12" db="EMBL/GenBank/DDBJ databases">
        <title>Trade-off between light-utilization and light-protection in marine flavobacteria.</title>
        <authorList>
            <person name="Kumagai Y."/>
            <person name="Yoshizawa S."/>
            <person name="Kogure K."/>
            <person name="Iwasaki W."/>
        </authorList>
    </citation>
    <scope>NUCLEOTIDE SEQUENCE [LARGE SCALE GENOMIC DNA]</scope>
    <source>
        <strain evidence="1 2">ATCC 43844</strain>
    </source>
</reference>
<dbReference type="EMBL" id="MSCM01000002">
    <property type="protein sequence ID" value="PQJ77372.1"/>
    <property type="molecule type" value="Genomic_DNA"/>
</dbReference>
<evidence type="ECO:0008006" key="3">
    <source>
        <dbReference type="Google" id="ProtNLM"/>
    </source>
</evidence>
<gene>
    <name evidence="1" type="ORF">BTO16_16205</name>
</gene>
<organism evidence="1 2">
    <name type="scientific">Polaribacter glomeratus</name>
    <dbReference type="NCBI Taxonomy" id="102"/>
    <lineage>
        <taxon>Bacteria</taxon>
        <taxon>Pseudomonadati</taxon>
        <taxon>Bacteroidota</taxon>
        <taxon>Flavobacteriia</taxon>
        <taxon>Flavobacteriales</taxon>
        <taxon>Flavobacteriaceae</taxon>
    </lineage>
</organism>